<dbReference type="SUPFAM" id="SSF50494">
    <property type="entry name" value="Trypsin-like serine proteases"/>
    <property type="match status" value="1"/>
</dbReference>
<evidence type="ECO:0000313" key="3">
    <source>
        <dbReference type="EMBL" id="GAC56925.1"/>
    </source>
</evidence>
<dbReference type="EMBL" id="BANT01000014">
    <property type="protein sequence ID" value="GAC56925.1"/>
    <property type="molecule type" value="Genomic_DNA"/>
</dbReference>
<reference evidence="3 4" key="1">
    <citation type="submission" date="2012-12" db="EMBL/GenBank/DDBJ databases">
        <title>Whole genome shotgun sequence of Gordonia hirsuta NBRC 16056.</title>
        <authorList>
            <person name="Isaki-Nakamura S."/>
            <person name="Hosoyama A."/>
            <person name="Tsuchikane K."/>
            <person name="Katsumata H."/>
            <person name="Baba S."/>
            <person name="Yamazaki S."/>
            <person name="Fujita N."/>
        </authorList>
    </citation>
    <scope>NUCLEOTIDE SEQUENCE [LARGE SCALE GENOMIC DNA]</scope>
    <source>
        <strain evidence="3 4">NBRC 16056</strain>
    </source>
</reference>
<dbReference type="InterPro" id="IPR018114">
    <property type="entry name" value="TRYPSIN_HIS"/>
</dbReference>
<keyword evidence="1" id="KW-0732">Signal</keyword>
<dbReference type="InterPro" id="IPR033116">
    <property type="entry name" value="TRYPSIN_SER"/>
</dbReference>
<protein>
    <submittedName>
        <fullName evidence="3">Peptidase S1 family protein</fullName>
    </submittedName>
</protein>
<evidence type="ECO:0000259" key="2">
    <source>
        <dbReference type="Pfam" id="PF00089"/>
    </source>
</evidence>
<gene>
    <name evidence="3" type="ORF">GOHSU_14_00920</name>
</gene>
<feature type="signal peptide" evidence="1">
    <location>
        <begin position="1"/>
        <end position="30"/>
    </location>
</feature>
<dbReference type="PROSITE" id="PS00134">
    <property type="entry name" value="TRYPSIN_HIS"/>
    <property type="match status" value="1"/>
</dbReference>
<sequence length="232" mass="23337">MTVLRRTVLVLLIAVLAVMSLGLATGSAQAAPKVNVGGGTAIVLGGKYQCTMTAVGRDRSGGLVGLTAAHCAQGGNYNVSVRGKRAAGIIGRVTLLSKGGDFAVVALDAAKVRPVRSVGQARISSVGRVPSFGTNVCKMGATTGFTCGPMLQEGSVRTTSYVCAAAGDSGGPVLHGSRLVGMLNGGQRIGGVALQCPIAGFPIFSPMVATKISDILAVLHQYGRAGAGFRPI</sequence>
<dbReference type="Pfam" id="PF00089">
    <property type="entry name" value="Trypsin"/>
    <property type="match status" value="1"/>
</dbReference>
<organism evidence="3 4">
    <name type="scientific">Gordonia hirsuta DSM 44140 = NBRC 16056</name>
    <dbReference type="NCBI Taxonomy" id="1121927"/>
    <lineage>
        <taxon>Bacteria</taxon>
        <taxon>Bacillati</taxon>
        <taxon>Actinomycetota</taxon>
        <taxon>Actinomycetes</taxon>
        <taxon>Mycobacteriales</taxon>
        <taxon>Gordoniaceae</taxon>
        <taxon>Gordonia</taxon>
    </lineage>
</organism>
<dbReference type="GO" id="GO:0004252">
    <property type="term" value="F:serine-type endopeptidase activity"/>
    <property type="evidence" value="ECO:0007669"/>
    <property type="project" value="InterPro"/>
</dbReference>
<dbReference type="InterPro" id="IPR043504">
    <property type="entry name" value="Peptidase_S1_PA_chymotrypsin"/>
</dbReference>
<dbReference type="PROSITE" id="PS00135">
    <property type="entry name" value="TRYPSIN_SER"/>
    <property type="match status" value="1"/>
</dbReference>
<name>L7L701_9ACTN</name>
<dbReference type="RefSeq" id="WP_005938098.1">
    <property type="nucleotide sequence ID" value="NZ_ATVK01000046.1"/>
</dbReference>
<keyword evidence="4" id="KW-1185">Reference proteome</keyword>
<evidence type="ECO:0000256" key="1">
    <source>
        <dbReference type="SAM" id="SignalP"/>
    </source>
</evidence>
<proteinExistence type="predicted"/>
<feature type="domain" description="Peptidase S1" evidence="2">
    <location>
        <begin position="66"/>
        <end position="187"/>
    </location>
</feature>
<dbReference type="STRING" id="1121927.GOHSU_14_00920"/>
<dbReference type="eggNOG" id="COG5640">
    <property type="taxonomic scope" value="Bacteria"/>
</dbReference>
<dbReference type="InterPro" id="IPR001254">
    <property type="entry name" value="Trypsin_dom"/>
</dbReference>
<dbReference type="AlphaFoldDB" id="L7L701"/>
<dbReference type="Gene3D" id="2.40.10.10">
    <property type="entry name" value="Trypsin-like serine proteases"/>
    <property type="match status" value="2"/>
</dbReference>
<dbReference type="GO" id="GO:0006508">
    <property type="term" value="P:proteolysis"/>
    <property type="evidence" value="ECO:0007669"/>
    <property type="project" value="InterPro"/>
</dbReference>
<dbReference type="InterPro" id="IPR009003">
    <property type="entry name" value="Peptidase_S1_PA"/>
</dbReference>
<evidence type="ECO:0000313" key="4">
    <source>
        <dbReference type="Proteomes" id="UP000053405"/>
    </source>
</evidence>
<comment type="caution">
    <text evidence="3">The sequence shown here is derived from an EMBL/GenBank/DDBJ whole genome shotgun (WGS) entry which is preliminary data.</text>
</comment>
<dbReference type="CDD" id="cd21112">
    <property type="entry name" value="alphaLP-like"/>
    <property type="match status" value="1"/>
</dbReference>
<dbReference type="Proteomes" id="UP000053405">
    <property type="component" value="Unassembled WGS sequence"/>
</dbReference>
<accession>L7L701</accession>
<feature type="chain" id="PRO_5003980031" evidence="1">
    <location>
        <begin position="31"/>
        <end position="232"/>
    </location>
</feature>